<sequence length="172" mass="18769">MGHSGHRRNTKKKHVGCHSVAFLSVCFLLGNLMMARSFHFPSLESLTLGRVASSRLTLPLPWLRLAPGPGGLCSRHRDSKPTATQPMGPSARERCCVWAGPTHGCVDRVVRSPGPVQFRRAEEWESISATAVRVRRALPYRNATRGLLSGTAARIAGEETTSPFDRSNRGGL</sequence>
<evidence type="ECO:0000313" key="2">
    <source>
        <dbReference type="EMBL" id="KAK1718794.1"/>
    </source>
</evidence>
<dbReference type="EMBL" id="JAHMHS010000099">
    <property type="protein sequence ID" value="KAK1718794.1"/>
    <property type="molecule type" value="Genomic_DNA"/>
</dbReference>
<proteinExistence type="predicted"/>
<keyword evidence="3" id="KW-1185">Reference proteome</keyword>
<keyword evidence="1" id="KW-0812">Transmembrane</keyword>
<evidence type="ECO:0000256" key="1">
    <source>
        <dbReference type="SAM" id="Phobius"/>
    </source>
</evidence>
<dbReference type="AlphaFoldDB" id="A0AAD8UH95"/>
<keyword evidence="1" id="KW-1133">Transmembrane helix</keyword>
<feature type="transmembrane region" description="Helical" evidence="1">
    <location>
        <begin position="20"/>
        <end position="38"/>
    </location>
</feature>
<accession>A0AAD8UH95</accession>
<comment type="caution">
    <text evidence="2">The sequence shown here is derived from an EMBL/GenBank/DDBJ whole genome shotgun (WGS) entry which is preliminary data.</text>
</comment>
<dbReference type="GeneID" id="85387164"/>
<dbReference type="RefSeq" id="XP_060361294.1">
    <property type="nucleotide sequence ID" value="XM_060503265.1"/>
</dbReference>
<organism evidence="2 3">
    <name type="scientific">Glomerella acutata</name>
    <name type="common">Colletotrichum acutatum</name>
    <dbReference type="NCBI Taxonomy" id="27357"/>
    <lineage>
        <taxon>Eukaryota</taxon>
        <taxon>Fungi</taxon>
        <taxon>Dikarya</taxon>
        <taxon>Ascomycota</taxon>
        <taxon>Pezizomycotina</taxon>
        <taxon>Sordariomycetes</taxon>
        <taxon>Hypocreomycetidae</taxon>
        <taxon>Glomerellales</taxon>
        <taxon>Glomerellaceae</taxon>
        <taxon>Colletotrichum</taxon>
        <taxon>Colletotrichum acutatum species complex</taxon>
    </lineage>
</organism>
<dbReference type="Proteomes" id="UP001244207">
    <property type="component" value="Unassembled WGS sequence"/>
</dbReference>
<evidence type="ECO:0000313" key="3">
    <source>
        <dbReference type="Proteomes" id="UP001244207"/>
    </source>
</evidence>
<protein>
    <submittedName>
        <fullName evidence="2">Uncharacterized protein</fullName>
    </submittedName>
</protein>
<keyword evidence="1" id="KW-0472">Membrane</keyword>
<reference evidence="2" key="1">
    <citation type="submission" date="2021-12" db="EMBL/GenBank/DDBJ databases">
        <title>Comparative genomics, transcriptomics and evolutionary studies reveal genomic signatures of adaptation to plant cell wall in hemibiotrophic fungi.</title>
        <authorList>
            <consortium name="DOE Joint Genome Institute"/>
            <person name="Baroncelli R."/>
            <person name="Diaz J.F."/>
            <person name="Benocci T."/>
            <person name="Peng M."/>
            <person name="Battaglia E."/>
            <person name="Haridas S."/>
            <person name="Andreopoulos W."/>
            <person name="Labutti K."/>
            <person name="Pangilinan J."/>
            <person name="Floch G.L."/>
            <person name="Makela M.R."/>
            <person name="Henrissat B."/>
            <person name="Grigoriev I.V."/>
            <person name="Crouch J.A."/>
            <person name="De Vries R.P."/>
            <person name="Sukno S.A."/>
            <person name="Thon M.R."/>
        </authorList>
    </citation>
    <scope>NUCLEOTIDE SEQUENCE</scope>
    <source>
        <strain evidence="2">CBS 112980</strain>
    </source>
</reference>
<gene>
    <name evidence="2" type="ORF">BDZ83DRAFT_467036</name>
</gene>
<name>A0AAD8UH95_GLOAC</name>